<evidence type="ECO:0000256" key="1">
    <source>
        <dbReference type="SAM" id="MobiDB-lite"/>
    </source>
</evidence>
<proteinExistence type="predicted"/>
<feature type="compositionally biased region" description="Polar residues" evidence="1">
    <location>
        <begin position="281"/>
        <end position="304"/>
    </location>
</feature>
<dbReference type="Proteomes" id="UP000077069">
    <property type="component" value="Unassembled WGS sequence"/>
</dbReference>
<dbReference type="PANTHER" id="PTHR44029:SF1">
    <property type="entry name" value="DNAJ HOMOLOG SUBFAMILY C MEMBER 21"/>
    <property type="match status" value="1"/>
</dbReference>
<feature type="compositionally biased region" description="Pro residues" evidence="1">
    <location>
        <begin position="85"/>
        <end position="101"/>
    </location>
</feature>
<dbReference type="PROSITE" id="PS50076">
    <property type="entry name" value="DNAJ_2"/>
    <property type="match status" value="1"/>
</dbReference>
<dbReference type="PROSITE" id="PS00636">
    <property type="entry name" value="DNAJ_1"/>
    <property type="match status" value="1"/>
</dbReference>
<feature type="compositionally biased region" description="Low complexity" evidence="1">
    <location>
        <begin position="102"/>
        <end position="115"/>
    </location>
</feature>
<evidence type="ECO:0000313" key="4">
    <source>
        <dbReference type="Proteomes" id="UP000077069"/>
    </source>
</evidence>
<dbReference type="Gene3D" id="1.10.287.110">
    <property type="entry name" value="DnaJ domain"/>
    <property type="match status" value="1"/>
</dbReference>
<feature type="compositionally biased region" description="Pro residues" evidence="1">
    <location>
        <begin position="460"/>
        <end position="471"/>
    </location>
</feature>
<dbReference type="SMART" id="SM00271">
    <property type="entry name" value="DnaJ"/>
    <property type="match status" value="1"/>
</dbReference>
<dbReference type="OrthoDB" id="10250354at2759"/>
<dbReference type="EMBL" id="KV441548">
    <property type="protein sequence ID" value="OAG11920.1"/>
    <property type="molecule type" value="Genomic_DNA"/>
</dbReference>
<dbReference type="InterPro" id="IPR001623">
    <property type="entry name" value="DnaJ_domain"/>
</dbReference>
<reference evidence="3 4" key="1">
    <citation type="submission" date="2016-05" db="EMBL/GenBank/DDBJ databases">
        <title>Comparative analysis of secretome profiles of manganese(II)-oxidizing ascomycete fungi.</title>
        <authorList>
            <consortium name="DOE Joint Genome Institute"/>
            <person name="Zeiner C.A."/>
            <person name="Purvine S.O."/>
            <person name="Zink E.M."/>
            <person name="Wu S."/>
            <person name="Pasa-Tolic L."/>
            <person name="Chaput D.L."/>
            <person name="Haridas S."/>
            <person name="Grigoriev I.V."/>
            <person name="Santelli C.M."/>
            <person name="Hansel C.M."/>
        </authorList>
    </citation>
    <scope>NUCLEOTIDE SEQUENCE [LARGE SCALE GENOMIC DNA]</scope>
    <source>
        <strain evidence="3 4">AP3s5-JAC2a</strain>
    </source>
</reference>
<feature type="compositionally biased region" description="Polar residues" evidence="1">
    <location>
        <begin position="655"/>
        <end position="669"/>
    </location>
</feature>
<feature type="region of interest" description="Disordered" evidence="1">
    <location>
        <begin position="61"/>
        <end position="631"/>
    </location>
</feature>
<dbReference type="PANTHER" id="PTHR44029">
    <property type="entry name" value="DNAJ HOMOLOG SUBFAMILY C MEMBER 21"/>
    <property type="match status" value="1"/>
</dbReference>
<feature type="domain" description="J" evidence="2">
    <location>
        <begin position="9"/>
        <end position="75"/>
    </location>
</feature>
<evidence type="ECO:0000313" key="3">
    <source>
        <dbReference type="EMBL" id="OAG11920.1"/>
    </source>
</evidence>
<dbReference type="InterPro" id="IPR036869">
    <property type="entry name" value="J_dom_sf"/>
</dbReference>
<dbReference type="CDD" id="cd06257">
    <property type="entry name" value="DnaJ"/>
    <property type="match status" value="1"/>
</dbReference>
<organism evidence="3 4">
    <name type="scientific">Paraphaeosphaeria sporulosa</name>
    <dbReference type="NCBI Taxonomy" id="1460663"/>
    <lineage>
        <taxon>Eukaryota</taxon>
        <taxon>Fungi</taxon>
        <taxon>Dikarya</taxon>
        <taxon>Ascomycota</taxon>
        <taxon>Pezizomycotina</taxon>
        <taxon>Dothideomycetes</taxon>
        <taxon>Pleosporomycetidae</taxon>
        <taxon>Pleosporales</taxon>
        <taxon>Massarineae</taxon>
        <taxon>Didymosphaeriaceae</taxon>
        <taxon>Paraphaeosphaeria</taxon>
    </lineage>
</organism>
<evidence type="ECO:0000259" key="2">
    <source>
        <dbReference type="PROSITE" id="PS50076"/>
    </source>
</evidence>
<dbReference type="SUPFAM" id="SSF46565">
    <property type="entry name" value="Chaperone J-domain"/>
    <property type="match status" value="1"/>
</dbReference>
<feature type="compositionally biased region" description="Pro residues" evidence="1">
    <location>
        <begin position="182"/>
        <end position="192"/>
    </location>
</feature>
<name>A0A177CYM7_9PLEO</name>
<dbReference type="GO" id="GO:0005737">
    <property type="term" value="C:cytoplasm"/>
    <property type="evidence" value="ECO:0007669"/>
    <property type="project" value="TreeGrafter"/>
</dbReference>
<dbReference type="AlphaFoldDB" id="A0A177CYM7"/>
<dbReference type="PRINTS" id="PR00625">
    <property type="entry name" value="JDOMAIN"/>
</dbReference>
<feature type="compositionally biased region" description="Polar residues" evidence="1">
    <location>
        <begin position="472"/>
        <end position="484"/>
    </location>
</feature>
<accession>A0A177CYM7</accession>
<dbReference type="GeneID" id="28760688"/>
<keyword evidence="4" id="KW-1185">Reference proteome</keyword>
<dbReference type="Pfam" id="PF00226">
    <property type="entry name" value="DnaJ"/>
    <property type="match status" value="1"/>
</dbReference>
<dbReference type="STRING" id="1460663.A0A177CYM7"/>
<protein>
    <recommendedName>
        <fullName evidence="2">J domain-containing protein</fullName>
    </recommendedName>
</protein>
<gene>
    <name evidence="3" type="ORF">CC84DRAFT_1159332</name>
</gene>
<dbReference type="RefSeq" id="XP_018042285.1">
    <property type="nucleotide sequence ID" value="XM_018177202.1"/>
</dbReference>
<sequence length="789" mass="86368">MAKIDAARNYYADLSIPATASDNDIRKSFRKLALECHPDRHPGHEQEWVAKFQQIQAAHEVLSDPQQRAKYDAERKKFRNLNIPPYNPPNTPRSRPPPPPRNTYTSTPHGGQYYRAPPPQPQPQPRPGPQRPAPQHHNTYTNGADRFTSKNFRTPPTAQKPPPAAGKANVFTAWQKMKQPQAEPPRPPPNPNNPNGVPFGRSQSTRVPSSSKKGFDPNSLGADEGQARSAYRSNYERPKASPMGEDIPEDVPFSEGNRVRTPYFSTKSGERTSMFGDGVSRSASVRNSPTHRPASSTDPGSFSDSGHRQRASYSGPPKDNPFPHMYVSSGDEEDEASVFSKGRKHRGPSPPKDSPQQRTSSNVFGTPQHDAQQGNGTSPNPFKSKSEESINMKFSPGQWTGKFEGAGYFVPTPQKSGTSKGRVSPSRGRSSQRSATDKKPFTGQPQPPPPVSPFSQFSQMPPPPPGPPPPLKTQTAFPSGSDSAPHTAKFAPDVWTETFKEPSWAYPTQTQTKETSPRRGSVAPKRSNPVRKGSIAPESSSSAEGQAERKPKYQAFAEDVGAGDAMDVDEDSPPIGKTMSTPASAAALNLGQAKTGGPDTVPNGTAAASSTVSADRPADTGPNPLADLGNVEPFLPATSRGLGLDELKDTLPFKSGTSQNHPTKPNTAQKLKYPDVPLAPSVPAKLDPASTNDYFNRMENYVRQYRKWNQNMMSHFAAREEELNDLEDRFIHQRGETTNRIGFPGYLARMKEDESVMATWQLGQEWHIAAMLKCQEVRNKTMKQYIPSG</sequence>
<dbReference type="InterPro" id="IPR051964">
    <property type="entry name" value="Chaperone_stress_response"/>
</dbReference>
<feature type="compositionally biased region" description="Polar residues" evidence="1">
    <location>
        <begin position="201"/>
        <end position="212"/>
    </location>
</feature>
<dbReference type="InParanoid" id="A0A177CYM7"/>
<feature type="compositionally biased region" description="Pro residues" evidence="1">
    <location>
        <begin position="116"/>
        <end position="132"/>
    </location>
</feature>
<feature type="compositionally biased region" description="Polar residues" evidence="1">
    <location>
        <begin position="354"/>
        <end position="383"/>
    </location>
</feature>
<feature type="region of interest" description="Disordered" evidence="1">
    <location>
        <begin position="648"/>
        <end position="674"/>
    </location>
</feature>
<feature type="compositionally biased region" description="Polar residues" evidence="1">
    <location>
        <begin position="413"/>
        <end position="434"/>
    </location>
</feature>
<feature type="compositionally biased region" description="Polar residues" evidence="1">
    <location>
        <begin position="602"/>
        <end position="613"/>
    </location>
</feature>
<dbReference type="InterPro" id="IPR018253">
    <property type="entry name" value="DnaJ_domain_CS"/>
</dbReference>